<feature type="region of interest" description="Disordered" evidence="1">
    <location>
        <begin position="241"/>
        <end position="271"/>
    </location>
</feature>
<name>A0A165RE52_9APHY</name>
<organism evidence="2 3">
    <name type="scientific">Daedalea quercina L-15889</name>
    <dbReference type="NCBI Taxonomy" id="1314783"/>
    <lineage>
        <taxon>Eukaryota</taxon>
        <taxon>Fungi</taxon>
        <taxon>Dikarya</taxon>
        <taxon>Basidiomycota</taxon>
        <taxon>Agaricomycotina</taxon>
        <taxon>Agaricomycetes</taxon>
        <taxon>Polyporales</taxon>
        <taxon>Fomitopsis</taxon>
    </lineage>
</organism>
<feature type="compositionally biased region" description="Basic residues" evidence="1">
    <location>
        <begin position="285"/>
        <end position="294"/>
    </location>
</feature>
<dbReference type="EMBL" id="KV429050">
    <property type="protein sequence ID" value="KZT70632.1"/>
    <property type="molecule type" value="Genomic_DNA"/>
</dbReference>
<evidence type="ECO:0000256" key="1">
    <source>
        <dbReference type="SAM" id="MobiDB-lite"/>
    </source>
</evidence>
<sequence length="347" mass="36739">MSLCLQYAHGGFPRWLSCAQSRPPTSRSAPRAIDTHTRITGGASAYRDPRRTLYRDARSTLQVEPLATLACALSQTRRLIAYPAGVPPPRTSASPTMCLLDFVSALTFGYGTRTGGLEGAAWSDRVSIASGPPAAINSARVPLTLSRNVGCYVAVAHILCTFQSMNGWAPNSLQSDRDAAPTMLSASAPTLCRAAPGQGVRPNSPAPHPQPQPQVSVSVALTDRLMRVDRDRGSVLRIAFRVPSPAPPGKTRHTPGVTPRASKQGVKVPGSGSLREACQCARCTVHRSPSRPRPRLAGGTTFPFRARAVVHRSNRKPNGRASPGSGGAEGSGADDALGRSLQRTCRQ</sequence>
<evidence type="ECO:0000313" key="2">
    <source>
        <dbReference type="EMBL" id="KZT70632.1"/>
    </source>
</evidence>
<dbReference type="AlphaFoldDB" id="A0A165RE52"/>
<dbReference type="Proteomes" id="UP000076727">
    <property type="component" value="Unassembled WGS sequence"/>
</dbReference>
<reference evidence="2 3" key="1">
    <citation type="journal article" date="2016" name="Mol. Biol. Evol.">
        <title>Comparative Genomics of Early-Diverging Mushroom-Forming Fungi Provides Insights into the Origins of Lignocellulose Decay Capabilities.</title>
        <authorList>
            <person name="Nagy L.G."/>
            <person name="Riley R."/>
            <person name="Tritt A."/>
            <person name="Adam C."/>
            <person name="Daum C."/>
            <person name="Floudas D."/>
            <person name="Sun H."/>
            <person name="Yadav J.S."/>
            <person name="Pangilinan J."/>
            <person name="Larsson K.H."/>
            <person name="Matsuura K."/>
            <person name="Barry K."/>
            <person name="Labutti K."/>
            <person name="Kuo R."/>
            <person name="Ohm R.A."/>
            <person name="Bhattacharya S.S."/>
            <person name="Shirouzu T."/>
            <person name="Yoshinaga Y."/>
            <person name="Martin F.M."/>
            <person name="Grigoriev I.V."/>
            <person name="Hibbett D.S."/>
        </authorList>
    </citation>
    <scope>NUCLEOTIDE SEQUENCE [LARGE SCALE GENOMIC DNA]</scope>
    <source>
        <strain evidence="2 3">L-15889</strain>
    </source>
</reference>
<proteinExistence type="predicted"/>
<keyword evidence="3" id="KW-1185">Reference proteome</keyword>
<gene>
    <name evidence="2" type="ORF">DAEQUDRAFT_179215</name>
</gene>
<evidence type="ECO:0000313" key="3">
    <source>
        <dbReference type="Proteomes" id="UP000076727"/>
    </source>
</evidence>
<protein>
    <submittedName>
        <fullName evidence="2">Uncharacterized protein</fullName>
    </submittedName>
</protein>
<feature type="compositionally biased region" description="Basic residues" evidence="1">
    <location>
        <begin position="308"/>
        <end position="318"/>
    </location>
</feature>
<feature type="region of interest" description="Disordered" evidence="1">
    <location>
        <begin position="194"/>
        <end position="214"/>
    </location>
</feature>
<accession>A0A165RE52</accession>
<feature type="region of interest" description="Disordered" evidence="1">
    <location>
        <begin position="285"/>
        <end position="347"/>
    </location>
</feature>